<organism evidence="1 2">
    <name type="scientific">Wolfiporia cocos (strain MD-104)</name>
    <name type="common">Brown rot fungus</name>
    <dbReference type="NCBI Taxonomy" id="742152"/>
    <lineage>
        <taxon>Eukaryota</taxon>
        <taxon>Fungi</taxon>
        <taxon>Dikarya</taxon>
        <taxon>Basidiomycota</taxon>
        <taxon>Agaricomycotina</taxon>
        <taxon>Agaricomycetes</taxon>
        <taxon>Polyporales</taxon>
        <taxon>Phaeolaceae</taxon>
        <taxon>Wolfiporia</taxon>
    </lineage>
</organism>
<dbReference type="AlphaFoldDB" id="A0A2H3JAR6"/>
<evidence type="ECO:0000313" key="1">
    <source>
        <dbReference type="EMBL" id="PCH34758.1"/>
    </source>
</evidence>
<protein>
    <submittedName>
        <fullName evidence="1">Uncharacterized protein</fullName>
    </submittedName>
</protein>
<dbReference type="Proteomes" id="UP000218811">
    <property type="component" value="Unassembled WGS sequence"/>
</dbReference>
<proteinExistence type="predicted"/>
<dbReference type="EMBL" id="KB467832">
    <property type="protein sequence ID" value="PCH34758.1"/>
    <property type="molecule type" value="Genomic_DNA"/>
</dbReference>
<name>A0A2H3JAR6_WOLCO</name>
<sequence>MSVKERLRNFLHHAQAHLFDYLDAFDSNEHADLLDARICAAVKRVYYSAPPAGLRGSVNGARLHRRRAHRMAQLASQRWPRPGCPCLQRSMNVHRNHCPRCSGSLDASGSAPPFSLQSFPPVPEEGTKRTFFLCSDSTIILDGTLGHPSPLHEDEDE</sequence>
<gene>
    <name evidence="1" type="ORF">WOLCODRAFT_155415</name>
</gene>
<reference evidence="1 2" key="1">
    <citation type="journal article" date="2012" name="Science">
        <title>The Paleozoic origin of enzymatic lignin decomposition reconstructed from 31 fungal genomes.</title>
        <authorList>
            <person name="Floudas D."/>
            <person name="Binder M."/>
            <person name="Riley R."/>
            <person name="Barry K."/>
            <person name="Blanchette R.A."/>
            <person name="Henrissat B."/>
            <person name="Martinez A.T."/>
            <person name="Otillar R."/>
            <person name="Spatafora J.W."/>
            <person name="Yadav J.S."/>
            <person name="Aerts A."/>
            <person name="Benoit I."/>
            <person name="Boyd A."/>
            <person name="Carlson A."/>
            <person name="Copeland A."/>
            <person name="Coutinho P.M."/>
            <person name="de Vries R.P."/>
            <person name="Ferreira P."/>
            <person name="Findley K."/>
            <person name="Foster B."/>
            <person name="Gaskell J."/>
            <person name="Glotzer D."/>
            <person name="Gorecki P."/>
            <person name="Heitman J."/>
            <person name="Hesse C."/>
            <person name="Hori C."/>
            <person name="Igarashi K."/>
            <person name="Jurgens J.A."/>
            <person name="Kallen N."/>
            <person name="Kersten P."/>
            <person name="Kohler A."/>
            <person name="Kuees U."/>
            <person name="Kumar T.K.A."/>
            <person name="Kuo A."/>
            <person name="LaButti K."/>
            <person name="Larrondo L.F."/>
            <person name="Lindquist E."/>
            <person name="Ling A."/>
            <person name="Lombard V."/>
            <person name="Lucas S."/>
            <person name="Lundell T."/>
            <person name="Martin R."/>
            <person name="McLaughlin D.J."/>
            <person name="Morgenstern I."/>
            <person name="Morin E."/>
            <person name="Murat C."/>
            <person name="Nagy L.G."/>
            <person name="Nolan M."/>
            <person name="Ohm R.A."/>
            <person name="Patyshakuliyeva A."/>
            <person name="Rokas A."/>
            <person name="Ruiz-Duenas F.J."/>
            <person name="Sabat G."/>
            <person name="Salamov A."/>
            <person name="Samejima M."/>
            <person name="Schmutz J."/>
            <person name="Slot J.C."/>
            <person name="St John F."/>
            <person name="Stenlid J."/>
            <person name="Sun H."/>
            <person name="Sun S."/>
            <person name="Syed K."/>
            <person name="Tsang A."/>
            <person name="Wiebenga A."/>
            <person name="Young D."/>
            <person name="Pisabarro A."/>
            <person name="Eastwood D.C."/>
            <person name="Martin F."/>
            <person name="Cullen D."/>
            <person name="Grigoriev I.V."/>
            <person name="Hibbett D.S."/>
        </authorList>
    </citation>
    <scope>NUCLEOTIDE SEQUENCE [LARGE SCALE GENOMIC DNA]</scope>
    <source>
        <strain evidence="1 2">MD-104</strain>
    </source>
</reference>
<keyword evidence="2" id="KW-1185">Reference proteome</keyword>
<accession>A0A2H3JAR6</accession>
<evidence type="ECO:0000313" key="2">
    <source>
        <dbReference type="Proteomes" id="UP000218811"/>
    </source>
</evidence>